<keyword evidence="3" id="KW-1185">Reference proteome</keyword>
<protein>
    <submittedName>
        <fullName evidence="2">Uncharacterized protein</fullName>
    </submittedName>
</protein>
<gene>
    <name evidence="2" type="ORF">MELLADRAFT_69833</name>
</gene>
<name>F4SCD8_MELLP</name>
<evidence type="ECO:0000256" key="1">
    <source>
        <dbReference type="SAM" id="MobiDB-lite"/>
    </source>
</evidence>
<dbReference type="AlphaFoldDB" id="F4SCD8"/>
<feature type="compositionally biased region" description="Polar residues" evidence="1">
    <location>
        <begin position="30"/>
        <end position="48"/>
    </location>
</feature>
<dbReference type="GeneID" id="18931334"/>
<evidence type="ECO:0000313" key="2">
    <source>
        <dbReference type="EMBL" id="EGF97692.1"/>
    </source>
</evidence>
<dbReference type="HOGENOM" id="CLU_1094509_0_0_1"/>
<dbReference type="Proteomes" id="UP000001072">
    <property type="component" value="Unassembled WGS sequence"/>
</dbReference>
<reference evidence="3" key="1">
    <citation type="journal article" date="2011" name="Proc. Natl. Acad. Sci. U.S.A.">
        <title>Obligate biotrophy features unraveled by the genomic analysis of rust fungi.</title>
        <authorList>
            <person name="Duplessis S."/>
            <person name="Cuomo C.A."/>
            <person name="Lin Y.-C."/>
            <person name="Aerts A."/>
            <person name="Tisserant E."/>
            <person name="Veneault-Fourrey C."/>
            <person name="Joly D.L."/>
            <person name="Hacquard S."/>
            <person name="Amselem J."/>
            <person name="Cantarel B.L."/>
            <person name="Chiu R."/>
            <person name="Coutinho P.M."/>
            <person name="Feau N."/>
            <person name="Field M."/>
            <person name="Frey P."/>
            <person name="Gelhaye E."/>
            <person name="Goldberg J."/>
            <person name="Grabherr M.G."/>
            <person name="Kodira C.D."/>
            <person name="Kohler A."/>
            <person name="Kuees U."/>
            <person name="Lindquist E.A."/>
            <person name="Lucas S.M."/>
            <person name="Mago R."/>
            <person name="Mauceli E."/>
            <person name="Morin E."/>
            <person name="Murat C."/>
            <person name="Pangilinan J.L."/>
            <person name="Park R."/>
            <person name="Pearson M."/>
            <person name="Quesneville H."/>
            <person name="Rouhier N."/>
            <person name="Sakthikumar S."/>
            <person name="Salamov A.A."/>
            <person name="Schmutz J."/>
            <person name="Selles B."/>
            <person name="Shapiro H."/>
            <person name="Tanguay P."/>
            <person name="Tuskan G.A."/>
            <person name="Henrissat B."/>
            <person name="Van de Peer Y."/>
            <person name="Rouze P."/>
            <person name="Ellis J.G."/>
            <person name="Dodds P.N."/>
            <person name="Schein J.E."/>
            <person name="Zhong S."/>
            <person name="Hamelin R.C."/>
            <person name="Grigoriev I.V."/>
            <person name="Szabo L.J."/>
            <person name="Martin F."/>
        </authorList>
    </citation>
    <scope>NUCLEOTIDE SEQUENCE [LARGE SCALE GENOMIC DNA]</scope>
    <source>
        <strain evidence="3">98AG31 / pathotype 3-4-7</strain>
    </source>
</reference>
<dbReference type="RefSeq" id="XP_007419054.1">
    <property type="nucleotide sequence ID" value="XM_007418992.1"/>
</dbReference>
<sequence>MWIILHPCLATPDFPDPNSEAPALNLTADTQTPSLSENGTTPIHSTPSPGMPPAYQTHPNHSSNIIRDQARFHLIKICLSSSQDPENSYASNTKCSLIQIVIGHDIPPIEMSSGSVSVWELEDAVEKLRVRMETNKKSDLSALAEEMRQDEAMRVEELEHKNEDIGQLKASVTNLKSQVTDLCAQLSTIVEDIQVQEEVLKGLMSVEEGDENGSITSSEL</sequence>
<dbReference type="VEuPathDB" id="FungiDB:MELLADRAFT_69833"/>
<accession>F4SCD8</accession>
<dbReference type="InParanoid" id="F4SCD8"/>
<dbReference type="EMBL" id="GL883206">
    <property type="protein sequence ID" value="EGF97692.1"/>
    <property type="molecule type" value="Genomic_DNA"/>
</dbReference>
<dbReference type="KEGG" id="mlr:MELLADRAFT_69833"/>
<organism evidence="3">
    <name type="scientific">Melampsora larici-populina (strain 98AG31 / pathotype 3-4-7)</name>
    <name type="common">Poplar leaf rust fungus</name>
    <dbReference type="NCBI Taxonomy" id="747676"/>
    <lineage>
        <taxon>Eukaryota</taxon>
        <taxon>Fungi</taxon>
        <taxon>Dikarya</taxon>
        <taxon>Basidiomycota</taxon>
        <taxon>Pucciniomycotina</taxon>
        <taxon>Pucciniomycetes</taxon>
        <taxon>Pucciniales</taxon>
        <taxon>Melampsoraceae</taxon>
        <taxon>Melampsora</taxon>
    </lineage>
</organism>
<feature type="region of interest" description="Disordered" evidence="1">
    <location>
        <begin position="30"/>
        <end position="49"/>
    </location>
</feature>
<evidence type="ECO:0000313" key="3">
    <source>
        <dbReference type="Proteomes" id="UP000001072"/>
    </source>
</evidence>
<proteinExistence type="predicted"/>